<comment type="subcellular location">
    <subcellularLocation>
        <location evidence="1">Membrane</location>
        <topology evidence="1">Multi-pass membrane protein</topology>
    </subcellularLocation>
</comment>
<feature type="transmembrane region" description="Helical" evidence="8">
    <location>
        <begin position="224"/>
        <end position="244"/>
    </location>
</feature>
<dbReference type="PANTHER" id="PTHR34975">
    <property type="entry name" value="SPORE GERMINATION PROTEIN A2"/>
    <property type="match status" value="1"/>
</dbReference>
<dbReference type="eggNOG" id="COG0814">
    <property type="taxonomic scope" value="Bacteria"/>
</dbReference>
<keyword evidence="5 8" id="KW-0812">Transmembrane</keyword>
<organism evidence="9 10">
    <name type="scientific">Bacillus methanolicus PB1</name>
    <dbReference type="NCBI Taxonomy" id="997296"/>
    <lineage>
        <taxon>Bacteria</taxon>
        <taxon>Bacillati</taxon>
        <taxon>Bacillota</taxon>
        <taxon>Bacilli</taxon>
        <taxon>Bacillales</taxon>
        <taxon>Bacillaceae</taxon>
        <taxon>Bacillus</taxon>
    </lineage>
</organism>
<evidence type="ECO:0000256" key="2">
    <source>
        <dbReference type="ARBA" id="ARBA00007998"/>
    </source>
</evidence>
<dbReference type="Pfam" id="PF03845">
    <property type="entry name" value="Spore_permease"/>
    <property type="match status" value="1"/>
</dbReference>
<evidence type="ECO:0000256" key="1">
    <source>
        <dbReference type="ARBA" id="ARBA00004141"/>
    </source>
</evidence>
<evidence type="ECO:0000256" key="4">
    <source>
        <dbReference type="ARBA" id="ARBA00022544"/>
    </source>
</evidence>
<evidence type="ECO:0000256" key="3">
    <source>
        <dbReference type="ARBA" id="ARBA00022448"/>
    </source>
</evidence>
<dbReference type="RefSeq" id="WP_003350050.1">
    <property type="nucleotide sequence ID" value="NZ_AFEU01000001.1"/>
</dbReference>
<dbReference type="Proteomes" id="UP000010523">
    <property type="component" value="Unassembled WGS sequence"/>
</dbReference>
<feature type="transmembrane region" description="Helical" evidence="8">
    <location>
        <begin position="273"/>
        <end position="302"/>
    </location>
</feature>
<feature type="transmembrane region" description="Helical" evidence="8">
    <location>
        <begin position="145"/>
        <end position="167"/>
    </location>
</feature>
<feature type="transmembrane region" description="Helical" evidence="8">
    <location>
        <begin position="86"/>
        <end position="109"/>
    </location>
</feature>
<comment type="similarity">
    <text evidence="2">Belongs to the amino acid-polyamine-organocation (APC) superfamily. Spore germination protein (SGP) (TC 2.A.3.9) family.</text>
</comment>
<evidence type="ECO:0000256" key="5">
    <source>
        <dbReference type="ARBA" id="ARBA00022692"/>
    </source>
</evidence>
<dbReference type="PATRIC" id="fig|997296.3.peg.134"/>
<evidence type="ECO:0000256" key="7">
    <source>
        <dbReference type="ARBA" id="ARBA00023136"/>
    </source>
</evidence>
<keyword evidence="6 8" id="KW-1133">Transmembrane helix</keyword>
<keyword evidence="4" id="KW-0309">Germination</keyword>
<accession>I3E4F1</accession>
<feature type="transmembrane region" description="Helical" evidence="8">
    <location>
        <begin position="16"/>
        <end position="38"/>
    </location>
</feature>
<evidence type="ECO:0000256" key="8">
    <source>
        <dbReference type="SAM" id="Phobius"/>
    </source>
</evidence>
<sequence length="371" mass="43165">MKAFLLFDRASTFDGIYVMFMVNRMQMLYFFLLMPLFLVHPYMIWGIIAVGYLSQIILIMLSKWLASDFSAKGYQGFVQLFGERMVRFLAIVGLFFILIKITVITLGYAEMVHQFIFPSMNPTWMIVFLFFVSLYVAVQGIGNMIRLFVIAFFCTIWTIFLYIPFFFPPNASLYDLYPLIPAEWPMDSWKGLLLLLSSLSGPEYLICVAPWLRPQPKVLKYLTIGNAISVLEYLIVFIASLLFFGSNYLSKSNFPVINMIRYLQSPFIERIDIILLSIYMFHFVIVISILILFFYGAARIIFRRLQEQTTRIGFLASFMTVFVCIVLANEWFWKIEEKRSILLDLQIWSGSLTYLLVPAFLLIAGKIKGRV</sequence>
<dbReference type="AlphaFoldDB" id="I3E4F1"/>
<feature type="transmembrane region" description="Helical" evidence="8">
    <location>
        <begin position="345"/>
        <end position="365"/>
    </location>
</feature>
<evidence type="ECO:0000256" key="6">
    <source>
        <dbReference type="ARBA" id="ARBA00022989"/>
    </source>
</evidence>
<feature type="transmembrane region" description="Helical" evidence="8">
    <location>
        <begin position="314"/>
        <end position="333"/>
    </location>
</feature>
<proteinExistence type="inferred from homology"/>
<name>I3E4F1_BACMT</name>
<keyword evidence="10" id="KW-1185">Reference proteome</keyword>
<dbReference type="GO" id="GO:0016020">
    <property type="term" value="C:membrane"/>
    <property type="evidence" value="ECO:0007669"/>
    <property type="project" value="UniProtKB-SubCell"/>
</dbReference>
<dbReference type="GO" id="GO:0009847">
    <property type="term" value="P:spore germination"/>
    <property type="evidence" value="ECO:0007669"/>
    <property type="project" value="InterPro"/>
</dbReference>
<dbReference type="EMBL" id="AFEU01000001">
    <property type="protein sequence ID" value="EIJ81372.1"/>
    <property type="molecule type" value="Genomic_DNA"/>
</dbReference>
<feature type="transmembrane region" description="Helical" evidence="8">
    <location>
        <begin position="115"/>
        <end position="138"/>
    </location>
</feature>
<dbReference type="OrthoDB" id="2739656at2"/>
<dbReference type="STRING" id="997296.PB1_00465"/>
<evidence type="ECO:0008006" key="11">
    <source>
        <dbReference type="Google" id="ProtNLM"/>
    </source>
</evidence>
<protein>
    <recommendedName>
        <fullName evidence="11">Spore germination protein</fullName>
    </recommendedName>
</protein>
<reference evidence="9 10" key="1">
    <citation type="journal article" date="2012" name="Appl. Environ. Microbiol.">
        <title>Genome Sequence of Thermotolerant Bacillus methanolicus: Features and Regulation Related to Methylotrophy and Production of L-Lysine and L-Glutamate from Methanol.</title>
        <authorList>
            <person name="Heggeset T.M."/>
            <person name="Krog A."/>
            <person name="Balzer S."/>
            <person name="Wentzel A."/>
            <person name="Ellingsen T.E."/>
            <person name="Brautaset T."/>
        </authorList>
    </citation>
    <scope>NUCLEOTIDE SEQUENCE [LARGE SCALE GENOMIC DNA]</scope>
    <source>
        <strain evidence="9 10">PB1</strain>
    </source>
</reference>
<dbReference type="PANTHER" id="PTHR34975:SF2">
    <property type="entry name" value="SPORE GERMINATION PROTEIN A2"/>
    <property type="match status" value="1"/>
</dbReference>
<dbReference type="InterPro" id="IPR004761">
    <property type="entry name" value="Spore_GerAB"/>
</dbReference>
<keyword evidence="3" id="KW-0813">Transport</keyword>
<comment type="caution">
    <text evidence="9">The sequence shown here is derived from an EMBL/GenBank/DDBJ whole genome shotgun (WGS) entry which is preliminary data.</text>
</comment>
<evidence type="ECO:0000313" key="9">
    <source>
        <dbReference type="EMBL" id="EIJ81372.1"/>
    </source>
</evidence>
<evidence type="ECO:0000313" key="10">
    <source>
        <dbReference type="Proteomes" id="UP000010523"/>
    </source>
</evidence>
<keyword evidence="7 8" id="KW-0472">Membrane</keyword>
<gene>
    <name evidence="9" type="ORF">PB1_00465</name>
</gene>
<feature type="transmembrane region" description="Helical" evidence="8">
    <location>
        <begin position="192"/>
        <end position="212"/>
    </location>
</feature>
<feature type="transmembrane region" description="Helical" evidence="8">
    <location>
        <begin position="44"/>
        <end position="65"/>
    </location>
</feature>